<feature type="domain" description="ISXO2-like transposase" evidence="1">
    <location>
        <begin position="9"/>
        <end position="69"/>
    </location>
</feature>
<name>A0A059F4D5_9MICR</name>
<reference evidence="3" key="1">
    <citation type="submission" date="2013-02" db="EMBL/GenBank/DDBJ databases">
        <authorList>
            <consortium name="The Broad Institute Genome Sequencing Platform"/>
            <person name="Cuomo C."/>
            <person name="Becnel J."/>
            <person name="Sanscrainte N."/>
            <person name="Walker B."/>
            <person name="Young S.K."/>
            <person name="Zeng Q."/>
            <person name="Gargeya S."/>
            <person name="Fitzgerald M."/>
            <person name="Haas B."/>
            <person name="Abouelleil A."/>
            <person name="Alvarado L."/>
            <person name="Arachchi H.M."/>
            <person name="Berlin A.M."/>
            <person name="Chapman S.B."/>
            <person name="Dewar J."/>
            <person name="Goldberg J."/>
            <person name="Griggs A."/>
            <person name="Gujja S."/>
            <person name="Hansen M."/>
            <person name="Howarth C."/>
            <person name="Imamovic A."/>
            <person name="Larimer J."/>
            <person name="McCowan C."/>
            <person name="Murphy C."/>
            <person name="Neiman D."/>
            <person name="Pearson M."/>
            <person name="Priest M."/>
            <person name="Roberts A."/>
            <person name="Saif S."/>
            <person name="Shea T."/>
            <person name="Sisk P."/>
            <person name="Sykes S."/>
            <person name="Wortman J."/>
            <person name="Nusbaum C."/>
            <person name="Birren B."/>
        </authorList>
    </citation>
    <scope>NUCLEOTIDE SEQUENCE [LARGE SCALE GENOMIC DNA]</scope>
    <source>
        <strain evidence="3">PRA339</strain>
    </source>
</reference>
<dbReference type="OrthoDB" id="424490at2759"/>
<evidence type="ECO:0000313" key="2">
    <source>
        <dbReference type="EMBL" id="KCZ81962.1"/>
    </source>
</evidence>
<evidence type="ECO:0000259" key="1">
    <source>
        <dbReference type="Pfam" id="PF12762"/>
    </source>
</evidence>
<organism evidence="2 3">
    <name type="scientific">Anncaliia algerae PRA339</name>
    <dbReference type="NCBI Taxonomy" id="1288291"/>
    <lineage>
        <taxon>Eukaryota</taxon>
        <taxon>Fungi</taxon>
        <taxon>Fungi incertae sedis</taxon>
        <taxon>Microsporidia</taxon>
        <taxon>Tubulinosematoidea</taxon>
        <taxon>Tubulinosematidae</taxon>
        <taxon>Anncaliia</taxon>
    </lineage>
</organism>
<keyword evidence="3" id="KW-1185">Reference proteome</keyword>
<dbReference type="InterPro" id="IPR053164">
    <property type="entry name" value="IS1016-like_transposase"/>
</dbReference>
<accession>A0A059F4D5</accession>
<proteinExistence type="predicted"/>
<dbReference type="AlphaFoldDB" id="A0A059F4D5"/>
<dbReference type="EMBL" id="KK365134">
    <property type="protein sequence ID" value="KCZ81962.1"/>
    <property type="molecule type" value="Genomic_DNA"/>
</dbReference>
<dbReference type="Proteomes" id="UP000030655">
    <property type="component" value="Unassembled WGS sequence"/>
</dbReference>
<gene>
    <name evidence="2" type="ORF">H312_00605</name>
</gene>
<dbReference type="VEuPathDB" id="MicrosporidiaDB:H312_00605"/>
<dbReference type="PANTHER" id="PTHR47163">
    <property type="entry name" value="DDE_TNP_IS1595 DOMAIN-CONTAINING PROTEIN"/>
    <property type="match status" value="1"/>
</dbReference>
<reference evidence="2 3" key="2">
    <citation type="submission" date="2014-03" db="EMBL/GenBank/DDBJ databases">
        <title>The Genome Sequence of Anncaliia algerae insect isolate PRA339.</title>
        <authorList>
            <consortium name="The Broad Institute Genome Sequencing Platform"/>
            <consortium name="The Broad Institute Genome Sequencing Center for Infectious Disease"/>
            <person name="Cuomo C."/>
            <person name="Becnel J."/>
            <person name="Sanscrainte N."/>
            <person name="Walker B."/>
            <person name="Young S.K."/>
            <person name="Zeng Q."/>
            <person name="Gargeya S."/>
            <person name="Fitzgerald M."/>
            <person name="Haas B."/>
            <person name="Abouelleil A."/>
            <person name="Alvarado L."/>
            <person name="Arachchi H.M."/>
            <person name="Berlin A.M."/>
            <person name="Chapman S.B."/>
            <person name="Dewar J."/>
            <person name="Goldberg J."/>
            <person name="Griggs A."/>
            <person name="Gujja S."/>
            <person name="Hansen M."/>
            <person name="Howarth C."/>
            <person name="Imamovic A."/>
            <person name="Larimer J."/>
            <person name="McCowan C."/>
            <person name="Murphy C."/>
            <person name="Neiman D."/>
            <person name="Pearson M."/>
            <person name="Priest M."/>
            <person name="Roberts A."/>
            <person name="Saif S."/>
            <person name="Shea T."/>
            <person name="Sisk P."/>
            <person name="Sykes S."/>
            <person name="Wortman J."/>
            <person name="Nusbaum C."/>
            <person name="Birren B."/>
        </authorList>
    </citation>
    <scope>NUCLEOTIDE SEQUENCE [LARGE SCALE GENOMIC DNA]</scope>
    <source>
        <strain evidence="2 3">PRA339</strain>
    </source>
</reference>
<dbReference type="InterPro" id="IPR024445">
    <property type="entry name" value="Tnp_ISXO2-like"/>
</dbReference>
<dbReference type="Pfam" id="PF12762">
    <property type="entry name" value="DDE_Tnp_IS1595"/>
    <property type="match status" value="1"/>
</dbReference>
<dbReference type="HOGENOM" id="CLU_2573439_0_0_1"/>
<protein>
    <recommendedName>
        <fullName evidence="1">ISXO2-like transposase domain-containing protein</fullName>
    </recommendedName>
</protein>
<dbReference type="PANTHER" id="PTHR47163:SF3">
    <property type="entry name" value="PROTEIN CBG18017"/>
    <property type="match status" value="1"/>
</dbReference>
<sequence>MASEAIWAFGIYERISKKVYFVAVIKRDALTLYKIISKKVRPNSIIYSDSQAVYSEIRKHFEVKSVNHKLYFVHPDDNRII</sequence>
<evidence type="ECO:0000313" key="3">
    <source>
        <dbReference type="Proteomes" id="UP000030655"/>
    </source>
</evidence>